<dbReference type="Proteomes" id="UP001054889">
    <property type="component" value="Unassembled WGS sequence"/>
</dbReference>
<reference evidence="2" key="2">
    <citation type="submission" date="2021-12" db="EMBL/GenBank/DDBJ databases">
        <title>Resequencing data analysis of finger millet.</title>
        <authorList>
            <person name="Hatakeyama M."/>
            <person name="Aluri S."/>
            <person name="Balachadran M.T."/>
            <person name="Sivarajan S.R."/>
            <person name="Poveda L."/>
            <person name="Shimizu-Inatsugi R."/>
            <person name="Schlapbach R."/>
            <person name="Sreeman S.M."/>
            <person name="Shimizu K.K."/>
        </authorList>
    </citation>
    <scope>NUCLEOTIDE SEQUENCE</scope>
</reference>
<feature type="compositionally biased region" description="Basic residues" evidence="1">
    <location>
        <begin position="79"/>
        <end position="90"/>
    </location>
</feature>
<feature type="compositionally biased region" description="Basic and acidic residues" evidence="1">
    <location>
        <begin position="61"/>
        <end position="72"/>
    </location>
</feature>
<organism evidence="2 3">
    <name type="scientific">Eleusine coracana subsp. coracana</name>
    <dbReference type="NCBI Taxonomy" id="191504"/>
    <lineage>
        <taxon>Eukaryota</taxon>
        <taxon>Viridiplantae</taxon>
        <taxon>Streptophyta</taxon>
        <taxon>Embryophyta</taxon>
        <taxon>Tracheophyta</taxon>
        <taxon>Spermatophyta</taxon>
        <taxon>Magnoliopsida</taxon>
        <taxon>Liliopsida</taxon>
        <taxon>Poales</taxon>
        <taxon>Poaceae</taxon>
        <taxon>PACMAD clade</taxon>
        <taxon>Chloridoideae</taxon>
        <taxon>Cynodonteae</taxon>
        <taxon>Eleusininae</taxon>
        <taxon>Eleusine</taxon>
    </lineage>
</organism>
<evidence type="ECO:0000313" key="2">
    <source>
        <dbReference type="EMBL" id="GJN31206.1"/>
    </source>
</evidence>
<name>A0AAV5F899_ELECO</name>
<reference evidence="2" key="1">
    <citation type="journal article" date="2018" name="DNA Res.">
        <title>Multiple hybrid de novo genome assembly of finger millet, an orphan allotetraploid crop.</title>
        <authorList>
            <person name="Hatakeyama M."/>
            <person name="Aluri S."/>
            <person name="Balachadran M.T."/>
            <person name="Sivarajan S.R."/>
            <person name="Patrignani A."/>
            <person name="Gruter S."/>
            <person name="Poveda L."/>
            <person name="Shimizu-Inatsugi R."/>
            <person name="Baeten J."/>
            <person name="Francoijs K.J."/>
            <person name="Nataraja K.N."/>
            <person name="Reddy Y.A.N."/>
            <person name="Phadnis S."/>
            <person name="Ravikumar R.L."/>
            <person name="Schlapbach R."/>
            <person name="Sreeman S.M."/>
            <person name="Shimizu K.K."/>
        </authorList>
    </citation>
    <scope>NUCLEOTIDE SEQUENCE</scope>
</reference>
<dbReference type="EMBL" id="BQKI01000082">
    <property type="protein sequence ID" value="GJN31206.1"/>
    <property type="molecule type" value="Genomic_DNA"/>
</dbReference>
<evidence type="ECO:0000313" key="3">
    <source>
        <dbReference type="Proteomes" id="UP001054889"/>
    </source>
</evidence>
<accession>A0AAV5F899</accession>
<gene>
    <name evidence="2" type="primary">gb19572</name>
    <name evidence="2" type="ORF">PR202_gb19572</name>
</gene>
<dbReference type="AlphaFoldDB" id="A0AAV5F899"/>
<comment type="caution">
    <text evidence="2">The sequence shown here is derived from an EMBL/GenBank/DDBJ whole genome shotgun (WGS) entry which is preliminary data.</text>
</comment>
<protein>
    <submittedName>
        <fullName evidence="2">Uncharacterized protein</fullName>
    </submittedName>
</protein>
<evidence type="ECO:0000256" key="1">
    <source>
        <dbReference type="SAM" id="MobiDB-lite"/>
    </source>
</evidence>
<proteinExistence type="predicted"/>
<feature type="region of interest" description="Disordered" evidence="1">
    <location>
        <begin position="42"/>
        <end position="109"/>
    </location>
</feature>
<keyword evidence="3" id="KW-1185">Reference proteome</keyword>
<sequence>MPQSPPAPEPEEQLQGRLCTRRVRWRLALPAAATSVAVKAMEGGRGAMVRRRARGQNTMGEGERGWREEARRPIQTLPPRRKRRRWRRATGKGGARGEALRALNRFSSG</sequence>